<gene>
    <name evidence="3" type="ORF">Scani_00130</name>
</gene>
<evidence type="ECO:0000313" key="3">
    <source>
        <dbReference type="EMBL" id="GFE03745.1"/>
    </source>
</evidence>
<feature type="region of interest" description="Disordered" evidence="1">
    <location>
        <begin position="182"/>
        <end position="230"/>
    </location>
</feature>
<protein>
    <recommendedName>
        <fullName evidence="2">DUF317 domain-containing protein</fullName>
    </recommendedName>
</protein>
<feature type="compositionally biased region" description="Low complexity" evidence="1">
    <location>
        <begin position="435"/>
        <end position="446"/>
    </location>
</feature>
<feature type="domain" description="DUF317" evidence="2">
    <location>
        <begin position="359"/>
        <end position="421"/>
    </location>
</feature>
<dbReference type="RefSeq" id="WP_167538012.1">
    <property type="nucleotide sequence ID" value="NZ_BAAATH010000008.1"/>
</dbReference>
<dbReference type="Pfam" id="PF03771">
    <property type="entry name" value="SPDY"/>
    <property type="match status" value="2"/>
</dbReference>
<sequence>MTPPSIDAHVRLDPHPTHPSAVMATLTGTQAHIPHVGLEAANWDAVAENTLVLARIDHDEPHWAAKAVRELIAEGITVEIAPWLREAIDVDWALATDSKPWSTLAQLREIFAEAQTIFDDIRHGRLLIHAHALDSGTTVAVGTYLDSGKSVHLHGEDRRRQVEHIFDSPAQALVAFERLHGDTMRPGPAPMTDTERAAAEARTSLSAPPTEPEPPGPGPETVPAYAADPGDHDALLDEFLDAHGEWSKWRTWSDEITHAIHESQTLRIERIHDAPAHETAWTIAAYETPVSDRTWHLTATSTTPAPVLQELLHHLADGDGLDTAVGGAVDEKSVTAATKPLLEAGWTHTVDGRWIRWTNPSKDAGVLFDAFAAQKPNSALTTWTIWAGPSVDHPTWALHTSPHAPASMLAGLATELAHGTGTRRPLHPGTTQRCTRTPVATTPPVRSSLPVQTRKR</sequence>
<dbReference type="EMBL" id="BLIN01000001">
    <property type="protein sequence ID" value="GFE03745.1"/>
    <property type="molecule type" value="Genomic_DNA"/>
</dbReference>
<feature type="region of interest" description="Disordered" evidence="1">
    <location>
        <begin position="419"/>
        <end position="456"/>
    </location>
</feature>
<evidence type="ECO:0000256" key="1">
    <source>
        <dbReference type="SAM" id="MobiDB-lite"/>
    </source>
</evidence>
<feature type="domain" description="DUF317" evidence="2">
    <location>
        <begin position="263"/>
        <end position="320"/>
    </location>
</feature>
<dbReference type="AlphaFoldDB" id="A0A640S289"/>
<comment type="caution">
    <text evidence="3">The sequence shown here is derived from an EMBL/GenBank/DDBJ whole genome shotgun (WGS) entry which is preliminary data.</text>
</comment>
<evidence type="ECO:0000313" key="4">
    <source>
        <dbReference type="Proteomes" id="UP000435837"/>
    </source>
</evidence>
<evidence type="ECO:0000259" key="2">
    <source>
        <dbReference type="Pfam" id="PF03771"/>
    </source>
</evidence>
<accession>A0A640S289</accession>
<reference evidence="3 4" key="1">
    <citation type="submission" date="2019-12" db="EMBL/GenBank/DDBJ databases">
        <title>Whole genome shotgun sequence of Streptomyces caniferus NBRC 15389.</title>
        <authorList>
            <person name="Ichikawa N."/>
            <person name="Kimura A."/>
            <person name="Kitahashi Y."/>
            <person name="Komaki H."/>
            <person name="Tamura T."/>
        </authorList>
    </citation>
    <scope>NUCLEOTIDE SEQUENCE [LARGE SCALE GENOMIC DNA]</scope>
    <source>
        <strain evidence="3 4">NBRC 15389</strain>
    </source>
</reference>
<proteinExistence type="predicted"/>
<name>A0A640S289_9ACTN</name>
<dbReference type="Proteomes" id="UP000435837">
    <property type="component" value="Unassembled WGS sequence"/>
</dbReference>
<dbReference type="InterPro" id="IPR005523">
    <property type="entry name" value="DUF317_SPDY"/>
</dbReference>
<organism evidence="3 4">
    <name type="scientific">Streptomyces caniferus</name>
    <dbReference type="NCBI Taxonomy" id="285557"/>
    <lineage>
        <taxon>Bacteria</taxon>
        <taxon>Bacillati</taxon>
        <taxon>Actinomycetota</taxon>
        <taxon>Actinomycetes</taxon>
        <taxon>Kitasatosporales</taxon>
        <taxon>Streptomycetaceae</taxon>
        <taxon>Streptomyces</taxon>
    </lineage>
</organism>
<feature type="compositionally biased region" description="Pro residues" evidence="1">
    <location>
        <begin position="209"/>
        <end position="220"/>
    </location>
</feature>